<evidence type="ECO:0000313" key="18">
    <source>
        <dbReference type="Proteomes" id="UP000477311"/>
    </source>
</evidence>
<evidence type="ECO:0000256" key="5">
    <source>
        <dbReference type="ARBA" id="ARBA00022490"/>
    </source>
</evidence>
<comment type="similarity">
    <text evidence="16">Belongs to the thioester dehydratase family. FabZ subfamily.</text>
</comment>
<comment type="function">
    <text evidence="14 16">Involved in unsaturated fatty acids biosynthesis. Catalyzes the dehydration of short chain beta-hydroxyacyl-ACPs and long chain saturated and unsaturated beta-hydroxyacyl-ACPs.</text>
</comment>
<dbReference type="SUPFAM" id="SSF54637">
    <property type="entry name" value="Thioesterase/thiol ester dehydrase-isomerase"/>
    <property type="match status" value="1"/>
</dbReference>
<reference evidence="17 18" key="1">
    <citation type="submission" date="2020-02" db="EMBL/GenBank/DDBJ databases">
        <title>Draft genome sequence of Limisphaera ngatamarikiensis NGM72.4T, a thermophilic Verrucomicrobia grouped in subdivision 3.</title>
        <authorList>
            <person name="Carere C.R."/>
            <person name="Steen J."/>
            <person name="Hugenholtz P."/>
            <person name="Stott M.B."/>
        </authorList>
    </citation>
    <scope>NUCLEOTIDE SEQUENCE [LARGE SCALE GENOMIC DNA]</scope>
    <source>
        <strain evidence="17 18">NGM72.4</strain>
    </source>
</reference>
<keyword evidence="11 15" id="KW-0443">Lipid metabolism</keyword>
<dbReference type="GO" id="GO:0019171">
    <property type="term" value="F:(3R)-hydroxyacyl-[acyl-carrier-protein] dehydratase activity"/>
    <property type="evidence" value="ECO:0007669"/>
    <property type="project" value="UniProtKB-EC"/>
</dbReference>
<evidence type="ECO:0000313" key="17">
    <source>
        <dbReference type="EMBL" id="NGO38102.1"/>
    </source>
</evidence>
<gene>
    <name evidence="16" type="primary">fabZ</name>
    <name evidence="15" type="synonym">lpxC</name>
    <name evidence="17" type="ORF">G4L39_01645</name>
</gene>
<dbReference type="Gene3D" id="3.30.230.20">
    <property type="entry name" value="lpxc deacetylase, domain 1"/>
    <property type="match status" value="1"/>
</dbReference>
<dbReference type="HAMAP" id="MF_00406">
    <property type="entry name" value="FabZ"/>
    <property type="match status" value="1"/>
</dbReference>
<evidence type="ECO:0000256" key="15">
    <source>
        <dbReference type="HAMAP-Rule" id="MF_00388"/>
    </source>
</evidence>
<dbReference type="InterPro" id="IPR013114">
    <property type="entry name" value="FabA_FabZ"/>
</dbReference>
<accession>A0A6M1RTK5</accession>
<dbReference type="EMBL" id="JAAKYA010000010">
    <property type="protein sequence ID" value="NGO38102.1"/>
    <property type="molecule type" value="Genomic_DNA"/>
</dbReference>
<evidence type="ECO:0000256" key="6">
    <source>
        <dbReference type="ARBA" id="ARBA00022516"/>
    </source>
</evidence>
<protein>
    <recommendedName>
        <fullName evidence="15 16">Multifunctional fusion protein</fullName>
    </recommendedName>
    <domain>
        <recommendedName>
            <fullName evidence="16">3-hydroxyacyl-[acyl-carrier-protein] dehydratase FabZ</fullName>
            <ecNumber evidence="16">4.2.1.59</ecNumber>
        </recommendedName>
        <alternativeName>
            <fullName evidence="16">(3R)-hydroxymyristoyl-[acyl-carrier-protein] dehydratase</fullName>
        </alternativeName>
        <alternativeName>
            <fullName evidence="16">Beta-hydroxyacyl-ACP dehydratase</fullName>
            <shortName evidence="16">(3R)-hydroxymyristoyl-ACP dehydrase</shortName>
        </alternativeName>
    </domain>
    <domain>
        <recommendedName>
            <fullName evidence="15">UDP-3-O-acyl-N-acetylglucosamine deacetylase</fullName>
            <shortName evidence="15">UDP-3-O-acyl-GlcNAc deacetylase</shortName>
            <ecNumber evidence="15">3.5.1.108</ecNumber>
        </recommendedName>
        <alternativeName>
            <fullName evidence="15">UDP-3-O-[R-3-hydroxymyristoyl]-N-acetylglucosamine deacetylase</fullName>
        </alternativeName>
    </domain>
</protein>
<comment type="cofactor">
    <cofactor evidence="1 15">
        <name>Zn(2+)</name>
        <dbReference type="ChEBI" id="CHEBI:29105"/>
    </cofactor>
</comment>
<keyword evidence="18" id="KW-1185">Reference proteome</keyword>
<dbReference type="InterPro" id="IPR029069">
    <property type="entry name" value="HotDog_dom_sf"/>
</dbReference>
<evidence type="ECO:0000256" key="1">
    <source>
        <dbReference type="ARBA" id="ARBA00001947"/>
    </source>
</evidence>
<dbReference type="NCBIfam" id="NF009667">
    <property type="entry name" value="PRK13188.1"/>
    <property type="match status" value="1"/>
</dbReference>
<dbReference type="NCBIfam" id="TIGR01750">
    <property type="entry name" value="fabZ"/>
    <property type="match status" value="1"/>
</dbReference>
<evidence type="ECO:0000256" key="12">
    <source>
        <dbReference type="ARBA" id="ARBA00023239"/>
    </source>
</evidence>
<comment type="function">
    <text evidence="2 15">Catalyzes the hydrolysis of UDP-3-O-myristoyl-N-acetylglucosamine to form UDP-3-O-myristoylglucosamine and acetate, the committed step in lipid A biosynthesis.</text>
</comment>
<dbReference type="GO" id="GO:0016020">
    <property type="term" value="C:membrane"/>
    <property type="evidence" value="ECO:0007669"/>
    <property type="project" value="GOC"/>
</dbReference>
<dbReference type="Pfam" id="PF07977">
    <property type="entry name" value="FabA"/>
    <property type="match status" value="1"/>
</dbReference>
<proteinExistence type="inferred from homology"/>
<dbReference type="Gene3D" id="3.30.1700.10">
    <property type="entry name" value="lpxc deacetylase, domain 2"/>
    <property type="match status" value="1"/>
</dbReference>
<feature type="binding site" evidence="15">
    <location>
        <position position="237"/>
    </location>
    <ligand>
        <name>Zn(2+)</name>
        <dbReference type="ChEBI" id="CHEBI:29105"/>
    </ligand>
</feature>
<dbReference type="PANTHER" id="PTHR33694:SF1">
    <property type="entry name" value="UDP-3-O-ACYL-N-ACETYLGLUCOSAMINE DEACETYLASE 1, MITOCHONDRIAL-RELATED"/>
    <property type="match status" value="1"/>
</dbReference>
<dbReference type="InterPro" id="IPR015870">
    <property type="entry name" value="UDP-acyl_N-AcGlcN_deAcase_N"/>
</dbReference>
<feature type="binding site" evidence="15">
    <location>
        <position position="81"/>
    </location>
    <ligand>
        <name>Zn(2+)</name>
        <dbReference type="ChEBI" id="CHEBI:29105"/>
    </ligand>
</feature>
<feature type="active site" evidence="16">
    <location>
        <position position="357"/>
    </location>
</feature>
<dbReference type="InterPro" id="IPR004463">
    <property type="entry name" value="UDP-acyl_GlcNac_deAcase"/>
</dbReference>
<keyword evidence="7 15" id="KW-0441">Lipid A biosynthesis</keyword>
<keyword evidence="5 16" id="KW-0963">Cytoplasm</keyword>
<evidence type="ECO:0000256" key="14">
    <source>
        <dbReference type="ARBA" id="ARBA00025049"/>
    </source>
</evidence>
<dbReference type="GO" id="GO:0006633">
    <property type="term" value="P:fatty acid biosynthetic process"/>
    <property type="evidence" value="ECO:0007669"/>
    <property type="project" value="UniProtKB-UniRule"/>
</dbReference>
<dbReference type="PANTHER" id="PTHR33694">
    <property type="entry name" value="UDP-3-O-ACYL-N-ACETYLGLUCOSAMINE DEACETYLASE 1, MITOCHONDRIAL-RELATED"/>
    <property type="match status" value="1"/>
</dbReference>
<feature type="active site" description="Proton donor" evidence="15">
    <location>
        <position position="264"/>
    </location>
</feature>
<dbReference type="InterPro" id="IPR020568">
    <property type="entry name" value="Ribosomal_Su5_D2-typ_SF"/>
</dbReference>
<sequence length="451" mass="49608">MPPVLSQQTIKRPVSFSGVGLHSGNRVNMTLVPAPAGHGIRFRRVDLEARPEIEARIENVVDTQRSTTLGKGSVRIHTVEHVLAALSGCGVDNVVVELDANEPPIADGSAREYVKLIHAAGLQPQDAPRQPYAVNEPLALQMGDTFMHLVPAPEFKISCTSADQAGRYTQFFSLVVTPESWERELAHARTFCFFEEIEFLIKNGLIKGGSLENAVVIRDDAVLTTEPLRYPDEFVRHKMLDIVGDLALLGRPILGHLVAVRPSHAANCELVRQLDARCRRGSVPAFAPPPPARETPAQPPPPHDPVLDACALDISEIMKLIPHRYPFLLVDRIALLENERIVGIKNVTINEPFFQGHFPGHPIFPGVLQLEAIAQVAGVLMRKRFADKPQIAYFMSAEEVKWRKPVLPGDTLVIEVDLVKARGKVGKARGVCKVRGEVVSEAVVTFMLMDA</sequence>
<keyword evidence="6 15" id="KW-0444">Lipid biosynthesis</keyword>
<evidence type="ECO:0000256" key="9">
    <source>
        <dbReference type="ARBA" id="ARBA00022801"/>
    </source>
</evidence>
<evidence type="ECO:0000256" key="7">
    <source>
        <dbReference type="ARBA" id="ARBA00022556"/>
    </source>
</evidence>
<keyword evidence="9 15" id="KW-0378">Hydrolase</keyword>
<dbReference type="InterPro" id="IPR011334">
    <property type="entry name" value="UDP-acyl_GlcNac_deAcase_C"/>
</dbReference>
<comment type="similarity">
    <text evidence="15">Belongs to the LpxC family.</text>
</comment>
<comment type="subcellular location">
    <subcellularLocation>
        <location evidence="3 16">Cytoplasm</location>
    </subcellularLocation>
</comment>
<dbReference type="HAMAP" id="MF_00388">
    <property type="entry name" value="LpxC"/>
    <property type="match status" value="1"/>
</dbReference>
<evidence type="ECO:0000256" key="10">
    <source>
        <dbReference type="ARBA" id="ARBA00022833"/>
    </source>
</evidence>
<dbReference type="GO" id="GO:0009245">
    <property type="term" value="P:lipid A biosynthetic process"/>
    <property type="evidence" value="ECO:0007669"/>
    <property type="project" value="UniProtKB-UniRule"/>
</dbReference>
<dbReference type="Proteomes" id="UP000477311">
    <property type="component" value="Unassembled WGS sequence"/>
</dbReference>
<dbReference type="CDD" id="cd01288">
    <property type="entry name" value="FabZ"/>
    <property type="match status" value="1"/>
</dbReference>
<comment type="catalytic activity">
    <reaction evidence="13 15">
        <text>a UDP-3-O-[(3R)-3-hydroxyacyl]-N-acetyl-alpha-D-glucosamine + H2O = a UDP-3-O-[(3R)-3-hydroxyacyl]-alpha-D-glucosamine + acetate</text>
        <dbReference type="Rhea" id="RHEA:67816"/>
        <dbReference type="ChEBI" id="CHEBI:15377"/>
        <dbReference type="ChEBI" id="CHEBI:30089"/>
        <dbReference type="ChEBI" id="CHEBI:137740"/>
        <dbReference type="ChEBI" id="CHEBI:173225"/>
        <dbReference type="EC" id="3.5.1.108"/>
    </reaction>
</comment>
<evidence type="ECO:0000256" key="11">
    <source>
        <dbReference type="ARBA" id="ARBA00023098"/>
    </source>
</evidence>
<dbReference type="Pfam" id="PF03331">
    <property type="entry name" value="LpxC"/>
    <property type="match status" value="1"/>
</dbReference>
<evidence type="ECO:0000256" key="13">
    <source>
        <dbReference type="ARBA" id="ARBA00024535"/>
    </source>
</evidence>
<dbReference type="GO" id="GO:0103117">
    <property type="term" value="F:UDP-3-O-acyl-N-acetylglucosamine deacetylase activity"/>
    <property type="evidence" value="ECO:0007669"/>
    <property type="project" value="UniProtKB-UniRule"/>
</dbReference>
<keyword evidence="8 15" id="KW-0479">Metal-binding</keyword>
<evidence type="ECO:0000256" key="8">
    <source>
        <dbReference type="ARBA" id="ARBA00022723"/>
    </source>
</evidence>
<dbReference type="GO" id="GO:0046872">
    <property type="term" value="F:metal ion binding"/>
    <property type="evidence" value="ECO:0007669"/>
    <property type="project" value="UniProtKB-KW"/>
</dbReference>
<dbReference type="RefSeq" id="WP_165105413.1">
    <property type="nucleotide sequence ID" value="NZ_JAAKYA010000010.1"/>
</dbReference>
<dbReference type="FunFam" id="3.10.129.10:FF:000001">
    <property type="entry name" value="3-hydroxyacyl-[acyl-carrier-protein] dehydratase FabZ"/>
    <property type="match status" value="1"/>
</dbReference>
<dbReference type="EC" id="3.5.1.108" evidence="15"/>
<evidence type="ECO:0000256" key="3">
    <source>
        <dbReference type="ARBA" id="ARBA00004496"/>
    </source>
</evidence>
<evidence type="ECO:0000256" key="2">
    <source>
        <dbReference type="ARBA" id="ARBA00002923"/>
    </source>
</evidence>
<feature type="binding site" evidence="15">
    <location>
        <position position="241"/>
    </location>
    <ligand>
        <name>Zn(2+)</name>
        <dbReference type="ChEBI" id="CHEBI:29105"/>
    </ligand>
</feature>
<dbReference type="InterPro" id="IPR010084">
    <property type="entry name" value="FabZ"/>
</dbReference>
<comment type="catalytic activity">
    <reaction evidence="16">
        <text>a (3R)-hydroxyacyl-[ACP] = a (2E)-enoyl-[ACP] + H2O</text>
        <dbReference type="Rhea" id="RHEA:13097"/>
        <dbReference type="Rhea" id="RHEA-COMP:9925"/>
        <dbReference type="Rhea" id="RHEA-COMP:9945"/>
        <dbReference type="ChEBI" id="CHEBI:15377"/>
        <dbReference type="ChEBI" id="CHEBI:78784"/>
        <dbReference type="ChEBI" id="CHEBI:78827"/>
        <dbReference type="EC" id="4.2.1.59"/>
    </reaction>
</comment>
<dbReference type="NCBIfam" id="NF000582">
    <property type="entry name" value="PRK00006.1"/>
    <property type="match status" value="1"/>
</dbReference>
<dbReference type="EC" id="4.2.1.59" evidence="16"/>
<comment type="pathway">
    <text evidence="4 15">Glycolipid biosynthesis; lipid IV(A) biosynthesis; lipid IV(A) from (3R)-3-hydroxytetradecanoyl-[acyl-carrier-protein] and UDP-N-acetyl-alpha-D-glucosamine: step 2/6.</text>
</comment>
<keyword evidence="12 16" id="KW-0456">Lyase</keyword>
<keyword evidence="10 15" id="KW-0862">Zinc</keyword>
<dbReference type="UniPathway" id="UPA00359">
    <property type="reaction ID" value="UER00478"/>
</dbReference>
<evidence type="ECO:0000256" key="4">
    <source>
        <dbReference type="ARBA" id="ARBA00005002"/>
    </source>
</evidence>
<evidence type="ECO:0000256" key="16">
    <source>
        <dbReference type="HAMAP-Rule" id="MF_00406"/>
    </source>
</evidence>
<dbReference type="Gene3D" id="3.10.129.10">
    <property type="entry name" value="Hotdog Thioesterase"/>
    <property type="match status" value="1"/>
</dbReference>
<dbReference type="GO" id="GO:0005737">
    <property type="term" value="C:cytoplasm"/>
    <property type="evidence" value="ECO:0007669"/>
    <property type="project" value="UniProtKB-SubCell"/>
</dbReference>
<name>A0A6M1RTK5_9BACT</name>
<comment type="caution">
    <text evidence="17">The sequence shown here is derived from an EMBL/GenBank/DDBJ whole genome shotgun (WGS) entry which is preliminary data.</text>
</comment>
<dbReference type="NCBIfam" id="TIGR00325">
    <property type="entry name" value="lpxC"/>
    <property type="match status" value="1"/>
</dbReference>
<dbReference type="SUPFAM" id="SSF54211">
    <property type="entry name" value="Ribosomal protein S5 domain 2-like"/>
    <property type="match status" value="2"/>
</dbReference>
<dbReference type="AlphaFoldDB" id="A0A6M1RTK5"/>
<organism evidence="17 18">
    <name type="scientific">Limisphaera ngatamarikiensis</name>
    <dbReference type="NCBI Taxonomy" id="1324935"/>
    <lineage>
        <taxon>Bacteria</taxon>
        <taxon>Pseudomonadati</taxon>
        <taxon>Verrucomicrobiota</taxon>
        <taxon>Verrucomicrobiia</taxon>
        <taxon>Limisphaerales</taxon>
        <taxon>Limisphaeraceae</taxon>
        <taxon>Limisphaera</taxon>
    </lineage>
</organism>